<evidence type="ECO:0000256" key="7">
    <source>
        <dbReference type="ARBA" id="ARBA00023306"/>
    </source>
</evidence>
<dbReference type="InterPro" id="IPR011989">
    <property type="entry name" value="ARM-like"/>
</dbReference>
<accession>A0A151ZAL7</accession>
<dbReference type="PANTHER" id="PTHR14418:SF5">
    <property type="entry name" value="CONDENSIN COMPLEX SUBUNIT 3"/>
    <property type="match status" value="1"/>
</dbReference>
<dbReference type="InterPro" id="IPR016024">
    <property type="entry name" value="ARM-type_fold"/>
</dbReference>
<dbReference type="EMBL" id="LODT01000035">
    <property type="protein sequence ID" value="KYQ90985.1"/>
    <property type="molecule type" value="Genomic_DNA"/>
</dbReference>
<dbReference type="SUPFAM" id="SSF48371">
    <property type="entry name" value="ARM repeat"/>
    <property type="match status" value="1"/>
</dbReference>
<feature type="region of interest" description="Disordered" evidence="8">
    <location>
        <begin position="879"/>
        <end position="977"/>
    </location>
</feature>
<comment type="similarity">
    <text evidence="2">Belongs to the CND3 (condensin subunit 3) family.</text>
</comment>
<reference evidence="10 11" key="1">
    <citation type="submission" date="2015-12" db="EMBL/GenBank/DDBJ databases">
        <title>Dictyostelia acquired genes for synthesis and detection of signals that induce cell-type specialization by lateral gene transfer from prokaryotes.</title>
        <authorList>
            <person name="Gloeckner G."/>
            <person name="Schaap P."/>
        </authorList>
    </citation>
    <scope>NUCLEOTIDE SEQUENCE [LARGE SCALE GENOMIC DNA]</scope>
    <source>
        <strain evidence="10 11">TK</strain>
    </source>
</reference>
<keyword evidence="3" id="KW-0158">Chromosome</keyword>
<dbReference type="Pfam" id="PF12719">
    <property type="entry name" value="Cnd3"/>
    <property type="match status" value="1"/>
</dbReference>
<sequence>MVKTSINKLTDILVDNLNQVQISKTSHNRALQLFVELYQKNKKNNEVTEYFKKFLIEQVNKALVVKNRDPSIDRFFSFIARLSLELFSIDEKDQLPLEDIFFYNLINHLLKCTENSKIQIRFKSCLLIYQIFSNFNESTEVEEEVFNEIFEKMKIRLQDRKTSVRTVAVKVLQKLQTQDEDDPVVRLFFDMLSKEGSEDVRSTIIQTMVVTKSNLPTLLIRARDIKPRVRKSIYILISQVKLKVFNGIHKHLIDLLSCGCSDRDPIVTSAFTSMLASSWMKSIDDNIITLLELIKVEENEKLSIDIINILLDQNILPKNDFFKDLGQRLSKCGTELKGFAETITPEYALLWRCYLEFLQKKETVVLYSEIKETLITDPQQHLLLTMKFESSPFIFKQLLLILNQYEYFNDSILLNYLEGKLLDLNFDIDLKSSILLIFRKYCKTEKEFYDHILNVLSDIQDPIEDVYRVEEEEEIKNLRKLHSLTIISYILSNTNKTIRDPVIDGLKDYIVDSIQSEKPEIREKAFKCNCLYILLDDDPNFLYKNNGMLDLYLSALSKDHIKVQMVVATACFDLLTEDGMNNALIEQRKAMQKNDDIISIDQPETEKELLLLSTSGNFCNKFLNILFDNVLLIKDTNDQESKEESQFKLLKVEGIAKLFYNNIIKDQKLLNSLIILFFIKETSDTSLGIKQILSTFFQGFVLKSKKNSELFVNSFTKVLTYFVHSQNTKGIFENLISFYLTLLQPNIGAKVNLLDRYQNQILVEYLRLILGISYVQSPIFLCSNLHLFSISPCVDSVNLIEFYTQEIKSSISLLYKQCSAPVAKFESRVVAIKSHLPENHPTLDDSKKMKLKESLEKYKLEMQADSKKPPKKFRLMKSSVESQPIVPQPVTPTHKTQEINLRAPDTNKSPKKPPPSPSKNKRMEIDQELPSPITNKTVPQNENPKPINFENDQEKVMDTDDNSENDSQSNSKKCIIM</sequence>
<dbReference type="AlphaFoldDB" id="A0A151ZAL7"/>
<evidence type="ECO:0000313" key="11">
    <source>
        <dbReference type="Proteomes" id="UP000076078"/>
    </source>
</evidence>
<gene>
    <name evidence="10" type="ORF">DLAC_07874</name>
</gene>
<dbReference type="GO" id="GO:0051301">
    <property type="term" value="P:cell division"/>
    <property type="evidence" value="ECO:0007669"/>
    <property type="project" value="UniProtKB-KW"/>
</dbReference>
<keyword evidence="11" id="KW-1185">Reference proteome</keyword>
<dbReference type="Proteomes" id="UP000076078">
    <property type="component" value="Unassembled WGS sequence"/>
</dbReference>
<proteinExistence type="inferred from homology"/>
<evidence type="ECO:0000256" key="4">
    <source>
        <dbReference type="ARBA" id="ARBA00022618"/>
    </source>
</evidence>
<keyword evidence="6" id="KW-0226">DNA condensation</keyword>
<evidence type="ECO:0000256" key="5">
    <source>
        <dbReference type="ARBA" id="ARBA00022776"/>
    </source>
</evidence>
<dbReference type="PANTHER" id="PTHR14418">
    <property type="entry name" value="CONDENSIN COMPLEX SUBUNIT 3-RELATED"/>
    <property type="match status" value="1"/>
</dbReference>
<feature type="domain" description="Nuclear condensin complex subunit 3 C-terminal" evidence="9">
    <location>
        <begin position="483"/>
        <end position="727"/>
    </location>
</feature>
<comment type="subcellular location">
    <subcellularLocation>
        <location evidence="1">Chromosome</location>
    </subcellularLocation>
</comment>
<evidence type="ECO:0000256" key="3">
    <source>
        <dbReference type="ARBA" id="ARBA00022454"/>
    </source>
</evidence>
<dbReference type="InterPro" id="IPR025977">
    <property type="entry name" value="Cnd3_C"/>
</dbReference>
<dbReference type="GO" id="GO:0007076">
    <property type="term" value="P:mitotic chromosome condensation"/>
    <property type="evidence" value="ECO:0007669"/>
    <property type="project" value="InterPro"/>
</dbReference>
<dbReference type="STRING" id="361077.A0A151ZAL7"/>
<keyword evidence="7" id="KW-0131">Cell cycle</keyword>
<name>A0A151ZAL7_TIELA</name>
<comment type="caution">
    <text evidence="10">The sequence shown here is derived from an EMBL/GenBank/DDBJ whole genome shotgun (WGS) entry which is preliminary data.</text>
</comment>
<dbReference type="GO" id="GO:0000796">
    <property type="term" value="C:condensin complex"/>
    <property type="evidence" value="ECO:0007669"/>
    <property type="project" value="InterPro"/>
</dbReference>
<dbReference type="OrthoDB" id="27187at2759"/>
<evidence type="ECO:0000256" key="8">
    <source>
        <dbReference type="SAM" id="MobiDB-lite"/>
    </source>
</evidence>
<keyword evidence="4" id="KW-0132">Cell division</keyword>
<feature type="compositionally biased region" description="Polar residues" evidence="8">
    <location>
        <begin position="932"/>
        <end position="943"/>
    </location>
</feature>
<evidence type="ECO:0000256" key="6">
    <source>
        <dbReference type="ARBA" id="ARBA00023067"/>
    </source>
</evidence>
<evidence type="ECO:0000256" key="2">
    <source>
        <dbReference type="ARBA" id="ARBA00006533"/>
    </source>
</evidence>
<dbReference type="InParanoid" id="A0A151ZAL7"/>
<keyword evidence="5" id="KW-0498">Mitosis</keyword>
<dbReference type="GO" id="GO:0000793">
    <property type="term" value="C:condensed chromosome"/>
    <property type="evidence" value="ECO:0007669"/>
    <property type="project" value="TreeGrafter"/>
</dbReference>
<dbReference type="InterPro" id="IPR027165">
    <property type="entry name" value="CND3"/>
</dbReference>
<protein>
    <recommendedName>
        <fullName evidence="9">Nuclear condensin complex subunit 3 C-terminal domain-containing protein</fullName>
    </recommendedName>
</protein>
<dbReference type="Gene3D" id="1.25.10.10">
    <property type="entry name" value="Leucine-rich Repeat Variant"/>
    <property type="match status" value="1"/>
</dbReference>
<evidence type="ECO:0000256" key="1">
    <source>
        <dbReference type="ARBA" id="ARBA00004286"/>
    </source>
</evidence>
<evidence type="ECO:0000259" key="9">
    <source>
        <dbReference type="Pfam" id="PF12719"/>
    </source>
</evidence>
<organism evidence="10 11">
    <name type="scientific">Tieghemostelium lacteum</name>
    <name type="common">Slime mold</name>
    <name type="synonym">Dictyostelium lacteum</name>
    <dbReference type="NCBI Taxonomy" id="361077"/>
    <lineage>
        <taxon>Eukaryota</taxon>
        <taxon>Amoebozoa</taxon>
        <taxon>Evosea</taxon>
        <taxon>Eumycetozoa</taxon>
        <taxon>Dictyostelia</taxon>
        <taxon>Dictyosteliales</taxon>
        <taxon>Raperosteliaceae</taxon>
        <taxon>Tieghemostelium</taxon>
    </lineage>
</organism>
<evidence type="ECO:0000313" key="10">
    <source>
        <dbReference type="EMBL" id="KYQ90985.1"/>
    </source>
</evidence>